<evidence type="ECO:0000259" key="2">
    <source>
        <dbReference type="Pfam" id="PF01557"/>
    </source>
</evidence>
<reference evidence="3 4" key="1">
    <citation type="submission" date="2023-03" db="EMBL/GenBank/DDBJ databases">
        <title>Draft genome sequence of Thalassotalea insulae KCTC 62186T.</title>
        <authorList>
            <person name="Sawabe T."/>
        </authorList>
    </citation>
    <scope>NUCLEOTIDE SEQUENCE [LARGE SCALE GENOMIC DNA]</scope>
    <source>
        <strain evidence="3 4">KCTC 62186</strain>
    </source>
</reference>
<dbReference type="Proteomes" id="UP001157186">
    <property type="component" value="Unassembled WGS sequence"/>
</dbReference>
<protein>
    <submittedName>
        <fullName evidence="3">2-keto-4-pentenoate hydratase</fullName>
    </submittedName>
</protein>
<dbReference type="RefSeq" id="WP_284242889.1">
    <property type="nucleotide sequence ID" value="NZ_BSST01000001.1"/>
</dbReference>
<keyword evidence="1" id="KW-0479">Metal-binding</keyword>
<proteinExistence type="predicted"/>
<accession>A0ABQ6GQV0</accession>
<evidence type="ECO:0000256" key="1">
    <source>
        <dbReference type="ARBA" id="ARBA00022723"/>
    </source>
</evidence>
<dbReference type="SUPFAM" id="SSF56529">
    <property type="entry name" value="FAH"/>
    <property type="match status" value="1"/>
</dbReference>
<feature type="domain" description="Fumarylacetoacetase-like C-terminal" evidence="2">
    <location>
        <begin position="15"/>
        <end position="181"/>
    </location>
</feature>
<dbReference type="InterPro" id="IPR011234">
    <property type="entry name" value="Fumarylacetoacetase-like_C"/>
</dbReference>
<gene>
    <name evidence="3" type="ORF">tinsulaeT_04000</name>
</gene>
<dbReference type="Gene3D" id="3.90.850.10">
    <property type="entry name" value="Fumarylacetoacetase-like, C-terminal domain"/>
    <property type="match status" value="1"/>
</dbReference>
<sequence length="205" mass="22314">MKKITVNGTELTPSKIVCIGRNYVEHIKELGNEVPQEMVVFNKPNSALSSQLNAFAQETLHYEGEICFVVQGGKFTAVGFGLDLTKRELQSKLKEKGLPWERAKAFDGSAVLSDFVSIADTDINQELTLSLSIDDVEIQSGGVALMMYKPAAILAELSSFMTLVDGDIVMTGTPKGVGEVRSGAKFTGQILLADKVLVEQSWRAR</sequence>
<dbReference type="InterPro" id="IPR036663">
    <property type="entry name" value="Fumarylacetoacetase_C_sf"/>
</dbReference>
<keyword evidence="4" id="KW-1185">Reference proteome</keyword>
<dbReference type="PANTHER" id="PTHR11820:SF7">
    <property type="entry name" value="ACYLPYRUVASE FAHD1, MITOCHONDRIAL"/>
    <property type="match status" value="1"/>
</dbReference>
<dbReference type="EMBL" id="BSST01000001">
    <property type="protein sequence ID" value="GLX77060.1"/>
    <property type="molecule type" value="Genomic_DNA"/>
</dbReference>
<dbReference type="PANTHER" id="PTHR11820">
    <property type="entry name" value="ACYLPYRUVASE"/>
    <property type="match status" value="1"/>
</dbReference>
<comment type="caution">
    <text evidence="3">The sequence shown here is derived from an EMBL/GenBank/DDBJ whole genome shotgun (WGS) entry which is preliminary data.</text>
</comment>
<evidence type="ECO:0000313" key="4">
    <source>
        <dbReference type="Proteomes" id="UP001157186"/>
    </source>
</evidence>
<evidence type="ECO:0000313" key="3">
    <source>
        <dbReference type="EMBL" id="GLX77060.1"/>
    </source>
</evidence>
<name>A0ABQ6GQV0_9GAMM</name>
<organism evidence="3 4">
    <name type="scientific">Thalassotalea insulae</name>
    <dbReference type="NCBI Taxonomy" id="2056778"/>
    <lineage>
        <taxon>Bacteria</taxon>
        <taxon>Pseudomonadati</taxon>
        <taxon>Pseudomonadota</taxon>
        <taxon>Gammaproteobacteria</taxon>
        <taxon>Alteromonadales</taxon>
        <taxon>Colwelliaceae</taxon>
        <taxon>Thalassotalea</taxon>
    </lineage>
</organism>
<dbReference type="Pfam" id="PF01557">
    <property type="entry name" value="FAA_hydrolase"/>
    <property type="match status" value="1"/>
</dbReference>